<evidence type="ECO:0000313" key="2">
    <source>
        <dbReference type="Proteomes" id="UP000324479"/>
    </source>
</evidence>
<accession>A0A5M6D934</accession>
<gene>
    <name evidence="1" type="ORF">FYK55_12700</name>
</gene>
<proteinExistence type="predicted"/>
<evidence type="ECO:0000313" key="1">
    <source>
        <dbReference type="EMBL" id="KAA5543136.1"/>
    </source>
</evidence>
<dbReference type="GO" id="GO:0016740">
    <property type="term" value="F:transferase activity"/>
    <property type="evidence" value="ECO:0007669"/>
    <property type="project" value="UniProtKB-KW"/>
</dbReference>
<dbReference type="Proteomes" id="UP000324479">
    <property type="component" value="Unassembled WGS sequence"/>
</dbReference>
<organism evidence="1 2">
    <name type="scientific">Roseiconus nitratireducens</name>
    <dbReference type="NCBI Taxonomy" id="2605748"/>
    <lineage>
        <taxon>Bacteria</taxon>
        <taxon>Pseudomonadati</taxon>
        <taxon>Planctomycetota</taxon>
        <taxon>Planctomycetia</taxon>
        <taxon>Pirellulales</taxon>
        <taxon>Pirellulaceae</taxon>
        <taxon>Roseiconus</taxon>
    </lineage>
</organism>
<dbReference type="SUPFAM" id="SSF53756">
    <property type="entry name" value="UDP-Glycosyltransferase/glycogen phosphorylase"/>
    <property type="match status" value="1"/>
</dbReference>
<keyword evidence="2" id="KW-1185">Reference proteome</keyword>
<keyword evidence="1" id="KW-0808">Transferase</keyword>
<comment type="caution">
    <text evidence="1">The sequence shown here is derived from an EMBL/GenBank/DDBJ whole genome shotgun (WGS) entry which is preliminary data.</text>
</comment>
<dbReference type="RefSeq" id="WP_150076801.1">
    <property type="nucleotide sequence ID" value="NZ_VWOX01000006.1"/>
</dbReference>
<dbReference type="EMBL" id="VWOX01000006">
    <property type="protein sequence ID" value="KAA5543136.1"/>
    <property type="molecule type" value="Genomic_DNA"/>
</dbReference>
<protein>
    <submittedName>
        <fullName evidence="1">Glycosyltransferase</fullName>
    </submittedName>
</protein>
<name>A0A5M6D934_9BACT</name>
<reference evidence="1 2" key="1">
    <citation type="submission" date="2019-08" db="EMBL/GenBank/DDBJ databases">
        <authorList>
            <person name="Dhanesh K."/>
            <person name="Kumar G."/>
            <person name="Sasikala C."/>
            <person name="Venkata Ramana C."/>
        </authorList>
    </citation>
    <scope>NUCLEOTIDE SEQUENCE [LARGE SCALE GENOMIC DNA]</scope>
    <source>
        <strain evidence="1 2">JC645</strain>
    </source>
</reference>
<sequence>MRSLYFFGWPSRYGGADTKAAHLLGLLAGHLKITVVPNFPEQLEQSEWTTFLDSLQIRYTSLDRLPGNLSGVALALCNDQFFVRGLHREAIKRGLKVIWSSEMMWHHQQEVQQIKAGSVSRLLYVSEVQKATLNYESFCDVPTRITGNYIDPSCFPFVDRDNTRGITIGRLSRAAEEKYPEDFPVFYEALGIPDARFRVMAWSSALSQKYRWHRFDQRWDLLPVEAEPAASFLQSLDLFVYPLGHQFTESWGRSTVEAMLTGAIPLVPEGHNFGELIVHGETGFLCGDFLEYQEHALRLSREPASRRKMSLACRDHAVTELCDTNRHRECWLEALDV</sequence>
<dbReference type="Gene3D" id="3.40.50.2000">
    <property type="entry name" value="Glycogen Phosphorylase B"/>
    <property type="match status" value="1"/>
</dbReference>
<dbReference type="AlphaFoldDB" id="A0A5M6D934"/>